<keyword evidence="3" id="KW-1185">Reference proteome</keyword>
<sequence>MSSMNKVRLQNRWLWVATVGFILFLLLQVFPISGQFFTINSASTLTRSEVENRAYELAESQFGIHRHNVVRANVTHISNSAATGYLSKNELLNVYDDKFELTQPTDAYAVDLLLNDSTQETLRLYLHMATGDLTAWESLGGSRQTSSPLSGEQLVSSATDFVRTWGLLPSTSQWHASALEDGSVKFTAQQSNLAEANVWVNVRLPMDGEQIASWQRGAITYGIDLPESFTNYLKEQHSIAFQLSKYGYIVPHIILIFCAIVYAGSYSGFSTYKRGLFLSALFLVLYLVVAYTWLPGNRAEMILPGSLVNDDAVKGVLQVSIVIYIAMALLTYFSSVAGDGLWKSMGRTLWPRWRESNYGATVLQNMKDGYMLAFILLGAQSVLLLVLSLSIGSFGASDASQSTYNMTLPWLLPLLAWCAGISEELQSRFFGIALFRRWLIGGVKLVFRRTPSEQGLRTITFIAMVPPGLLWALGHVGYAVYPVYTRLIELVILALLFGWFMLRFGLITVIFAHVTLDAILMGVQLMFDGMPGSFYSGVFSLFMPALVGIAIWLLHGVWRSRQASI</sequence>
<feature type="transmembrane region" description="Helical" evidence="1">
    <location>
        <begin position="370"/>
        <end position="394"/>
    </location>
</feature>
<feature type="transmembrane region" description="Helical" evidence="1">
    <location>
        <begin position="533"/>
        <end position="554"/>
    </location>
</feature>
<proteinExistence type="predicted"/>
<organism evidence="2 3">
    <name type="scientific">Candidatus Cohnella colombiensis</name>
    <dbReference type="NCBI Taxonomy" id="3121368"/>
    <lineage>
        <taxon>Bacteria</taxon>
        <taxon>Bacillati</taxon>
        <taxon>Bacillota</taxon>
        <taxon>Bacilli</taxon>
        <taxon>Bacillales</taxon>
        <taxon>Paenibacillaceae</taxon>
        <taxon>Cohnella</taxon>
    </lineage>
</organism>
<name>A0AA95EV91_9BACL</name>
<reference evidence="2" key="1">
    <citation type="submission" date="2023-03" db="EMBL/GenBank/DDBJ databases">
        <title>Andean soil-derived lignocellulolytic bacterial consortium as a source of novel taxa and putative plastic-active enzymes.</title>
        <authorList>
            <person name="Diaz-Garcia L."/>
            <person name="Chuvochina M."/>
            <person name="Feuerriegel G."/>
            <person name="Bunk B."/>
            <person name="Sproer C."/>
            <person name="Streit W.R."/>
            <person name="Rodriguez L.M."/>
            <person name="Overmann J."/>
            <person name="Jimenez D.J."/>
        </authorList>
    </citation>
    <scope>NUCLEOTIDE SEQUENCE</scope>
    <source>
        <strain evidence="2">MAG 2441</strain>
    </source>
</reference>
<feature type="transmembrane region" description="Helical" evidence="1">
    <location>
        <begin position="316"/>
        <end position="342"/>
    </location>
</feature>
<accession>A0AA95EV91</accession>
<evidence type="ECO:0000256" key="1">
    <source>
        <dbReference type="SAM" id="Phobius"/>
    </source>
</evidence>
<dbReference type="Proteomes" id="UP001178662">
    <property type="component" value="Chromosome"/>
</dbReference>
<keyword evidence="1" id="KW-0472">Membrane</keyword>
<dbReference type="EMBL" id="CP119317">
    <property type="protein sequence ID" value="WEK53387.1"/>
    <property type="molecule type" value="Genomic_DNA"/>
</dbReference>
<feature type="transmembrane region" description="Helical" evidence="1">
    <location>
        <begin position="483"/>
        <end position="502"/>
    </location>
</feature>
<evidence type="ECO:0000313" key="2">
    <source>
        <dbReference type="EMBL" id="WEK53387.1"/>
    </source>
</evidence>
<dbReference type="GO" id="GO:0008237">
    <property type="term" value="F:metallopeptidase activity"/>
    <property type="evidence" value="ECO:0007669"/>
    <property type="project" value="UniProtKB-KW"/>
</dbReference>
<keyword evidence="2" id="KW-0482">Metalloprotease</keyword>
<keyword evidence="1" id="KW-1133">Transmembrane helix</keyword>
<evidence type="ECO:0000313" key="3">
    <source>
        <dbReference type="Proteomes" id="UP001178662"/>
    </source>
</evidence>
<feature type="transmembrane region" description="Helical" evidence="1">
    <location>
        <begin position="246"/>
        <end position="264"/>
    </location>
</feature>
<dbReference type="AlphaFoldDB" id="A0AA95EV91"/>
<keyword evidence="2" id="KW-0378">Hydrolase</keyword>
<feature type="transmembrane region" description="Helical" evidence="1">
    <location>
        <begin position="276"/>
        <end position="296"/>
    </location>
</feature>
<protein>
    <submittedName>
        <fullName evidence="2">CPBP family intramembrane metalloprotease</fullName>
    </submittedName>
</protein>
<keyword evidence="2" id="KW-0645">Protease</keyword>
<feature type="transmembrane region" description="Helical" evidence="1">
    <location>
        <begin position="456"/>
        <end position="477"/>
    </location>
</feature>
<gene>
    <name evidence="2" type="ORF">P0Y55_12430</name>
</gene>
<keyword evidence="1" id="KW-0812">Transmembrane</keyword>